<dbReference type="AlphaFoldDB" id="A0A8H8DFL6"/>
<evidence type="ECO:0000313" key="2">
    <source>
        <dbReference type="Proteomes" id="UP000673691"/>
    </source>
</evidence>
<proteinExistence type="predicted"/>
<organism evidence="1 2">
    <name type="scientific">Olpidium bornovanus</name>
    <dbReference type="NCBI Taxonomy" id="278681"/>
    <lineage>
        <taxon>Eukaryota</taxon>
        <taxon>Fungi</taxon>
        <taxon>Fungi incertae sedis</taxon>
        <taxon>Olpidiomycota</taxon>
        <taxon>Olpidiomycotina</taxon>
        <taxon>Olpidiomycetes</taxon>
        <taxon>Olpidiales</taxon>
        <taxon>Olpidiaceae</taxon>
        <taxon>Olpidium</taxon>
    </lineage>
</organism>
<dbReference type="InterPro" id="IPR036322">
    <property type="entry name" value="WD40_repeat_dom_sf"/>
</dbReference>
<sequence length="246" mass="26670">DVNGATFTVGAEAITRVSWAPESDHLATADAGFAVGIFSARARADRAPDGAAAAAGAWVYVGRYQAHTKPVIAQHRPGRKPGLLFSSGRDGNGLRLSSFSEDRTVAEYDLKSSTVSEGVKLKVGARFSVIFFYIYKEKEWSVQKKSRTPFLPTTPLILLLLLPRPAFSARAVSKAAGADRAAAGLLRAPRPGERGLRPLRELRRKVPAAQLVHVPVPPHAAGALLRRGDPQVRGFGFFFSFFFFLR</sequence>
<name>A0A8H8DFL6_9FUNG</name>
<dbReference type="EMBL" id="JAEFCI010011628">
    <property type="protein sequence ID" value="KAG5456503.1"/>
    <property type="molecule type" value="Genomic_DNA"/>
</dbReference>
<protein>
    <submittedName>
        <fullName evidence="1">Uncharacterized protein</fullName>
    </submittedName>
</protein>
<dbReference type="SUPFAM" id="SSF50978">
    <property type="entry name" value="WD40 repeat-like"/>
    <property type="match status" value="1"/>
</dbReference>
<dbReference type="InterPro" id="IPR015943">
    <property type="entry name" value="WD40/YVTN_repeat-like_dom_sf"/>
</dbReference>
<reference evidence="1 2" key="1">
    <citation type="journal article" name="Sci. Rep.">
        <title>Genome-scale phylogenetic analyses confirm Olpidium as the closest living zoosporic fungus to the non-flagellated, terrestrial fungi.</title>
        <authorList>
            <person name="Chang Y."/>
            <person name="Rochon D."/>
            <person name="Sekimoto S."/>
            <person name="Wang Y."/>
            <person name="Chovatia M."/>
            <person name="Sandor L."/>
            <person name="Salamov A."/>
            <person name="Grigoriev I.V."/>
            <person name="Stajich J.E."/>
            <person name="Spatafora J.W."/>
        </authorList>
    </citation>
    <scope>NUCLEOTIDE SEQUENCE [LARGE SCALE GENOMIC DNA]</scope>
    <source>
        <strain evidence="1">S191</strain>
    </source>
</reference>
<dbReference type="Proteomes" id="UP000673691">
    <property type="component" value="Unassembled WGS sequence"/>
</dbReference>
<feature type="non-terminal residue" evidence="1">
    <location>
        <position position="1"/>
    </location>
</feature>
<dbReference type="Gene3D" id="2.130.10.10">
    <property type="entry name" value="YVTN repeat-like/Quinoprotein amine dehydrogenase"/>
    <property type="match status" value="1"/>
</dbReference>
<keyword evidence="2" id="KW-1185">Reference proteome</keyword>
<dbReference type="OrthoDB" id="4899631at2759"/>
<gene>
    <name evidence="1" type="ORF">BJ554DRAFT_3737</name>
</gene>
<accession>A0A8H8DFL6</accession>
<comment type="caution">
    <text evidence="1">The sequence shown here is derived from an EMBL/GenBank/DDBJ whole genome shotgun (WGS) entry which is preliminary data.</text>
</comment>
<evidence type="ECO:0000313" key="1">
    <source>
        <dbReference type="EMBL" id="KAG5456503.1"/>
    </source>
</evidence>